<proteinExistence type="predicted"/>
<dbReference type="Gene3D" id="2.60.40.10">
    <property type="entry name" value="Immunoglobulins"/>
    <property type="match status" value="1"/>
</dbReference>
<accession>W7Q8P0</accession>
<feature type="signal peptide" evidence="1">
    <location>
        <begin position="1"/>
        <end position="21"/>
    </location>
</feature>
<feature type="chain" id="PRO_5004897969" description="DUF5060 domain-containing protein" evidence="1">
    <location>
        <begin position="22"/>
        <end position="759"/>
    </location>
</feature>
<gene>
    <name evidence="3" type="ORF">DS2_13964</name>
</gene>
<dbReference type="STRING" id="1328313.DS2_13964"/>
<sequence>MLKTALTTLCVLVMFATKLQAQVIPNIEGEQKKWHSITFTFDGPQTSEQATENPFTHYRFDTVFTHTKTQKQYKIPGFFAADGDAANSSATSGNKWRVIFTPDEVGEWTYKVSFRKAPYMAVSELDFSGFSVAPIDHSFGKFNVEKSDKRYPDFRQRGRLQYVNKPYLRFAETGGYFIKAGPDSPENLLSYKEFDGTFHNDGYKDQLIKSWQAHERDWQNGDPTWQNGKGKGLIGALNYISAKGMNSISFLTLNIVGDDQNVFPYIDYNTFDRFDVSKLEQWNIVFSHAQKLGLFLHFKTQEAENQGLLDNGGLGLHRQIYYRELIARFGHHLALNWNMGEENGNWYPKHETMPQSTIQRLAMAKYFHQNDPYNHHIVIHNGNFFDDLTGQDSFYTGTSLQTSRPDFSSVHYMVKKIREWPVSNGRPLAVAVDEPGDAQFALQPDQHNPNHNDARMNGLWGALTAGAWGTEWYFGYKREHSDLTAEDWRTRDKFWTQAKHALDFFNLLELDYQNARNMDEVGENAWVLGKRAEYYILYAKDASKPLSIKLPFGEAEYSVRWFDPRNGGQLQAGSVKTIRVNKPLNYYFQTDKHNLGTAPNNANQDWVIVVTRQKIEHKLSAIQHFTNRQNQTVPYYQHQGRNALAINAGNVEYRNKYAFADYTVTSEHAGIYNLTLVTLAEIDGESNYQVQLNGENIGQFTNPETLVDYQEIYFNIGPIELKPGDVLTIGSMAVTNGKIPENDETAYARGRWSRLLLGS</sequence>
<evidence type="ECO:0000313" key="4">
    <source>
        <dbReference type="Proteomes" id="UP000019276"/>
    </source>
</evidence>
<dbReference type="AlphaFoldDB" id="W7Q8P0"/>
<dbReference type="EMBL" id="ARZY01000028">
    <property type="protein sequence ID" value="EWH09184.1"/>
    <property type="molecule type" value="Genomic_DNA"/>
</dbReference>
<dbReference type="eggNOG" id="COG5492">
    <property type="taxonomic scope" value="Bacteria"/>
</dbReference>
<dbReference type="Proteomes" id="UP000019276">
    <property type="component" value="Unassembled WGS sequence"/>
</dbReference>
<reference evidence="3 4" key="1">
    <citation type="journal article" date="2014" name="Genome Announc.">
        <title>Draft Genome Sequence of the Agar-Degrading Bacterium Catenovulum sp. Strain DS-2, Isolated from Intestines of Haliotis diversicolor.</title>
        <authorList>
            <person name="Shan D."/>
            <person name="Li X."/>
            <person name="Gu Z."/>
            <person name="Wei G."/>
            <person name="Gao Z."/>
            <person name="Shao Z."/>
        </authorList>
    </citation>
    <scope>NUCLEOTIDE SEQUENCE [LARGE SCALE GENOMIC DNA]</scope>
    <source>
        <strain evidence="3 4">DS-2</strain>
    </source>
</reference>
<dbReference type="InterPro" id="IPR032260">
    <property type="entry name" value="DUF5060"/>
</dbReference>
<dbReference type="InterPro" id="IPR013783">
    <property type="entry name" value="Ig-like_fold"/>
</dbReference>
<dbReference type="PATRIC" id="fig|1328313.3.peg.2849"/>
<keyword evidence="1" id="KW-0732">Signal</keyword>
<dbReference type="RefSeq" id="WP_235188614.1">
    <property type="nucleotide sequence ID" value="NZ_ARZY01000028.1"/>
</dbReference>
<organism evidence="3 4">
    <name type="scientific">Catenovulum agarivorans DS-2</name>
    <dbReference type="NCBI Taxonomy" id="1328313"/>
    <lineage>
        <taxon>Bacteria</taxon>
        <taxon>Pseudomonadati</taxon>
        <taxon>Pseudomonadota</taxon>
        <taxon>Gammaproteobacteria</taxon>
        <taxon>Alteromonadales</taxon>
        <taxon>Alteromonadaceae</taxon>
        <taxon>Catenovulum</taxon>
    </lineage>
</organism>
<keyword evidence="4" id="KW-1185">Reference proteome</keyword>
<evidence type="ECO:0000259" key="2">
    <source>
        <dbReference type="Pfam" id="PF16586"/>
    </source>
</evidence>
<evidence type="ECO:0000256" key="1">
    <source>
        <dbReference type="SAM" id="SignalP"/>
    </source>
</evidence>
<dbReference type="Pfam" id="PF16586">
    <property type="entry name" value="DUF5060"/>
    <property type="match status" value="1"/>
</dbReference>
<evidence type="ECO:0000313" key="3">
    <source>
        <dbReference type="EMBL" id="EWH09184.1"/>
    </source>
</evidence>
<name>W7Q8P0_9ALTE</name>
<feature type="domain" description="DUF5060" evidence="2">
    <location>
        <begin position="31"/>
        <end position="115"/>
    </location>
</feature>
<protein>
    <recommendedName>
        <fullName evidence="2">DUF5060 domain-containing protein</fullName>
    </recommendedName>
</protein>
<dbReference type="Gene3D" id="3.20.20.80">
    <property type="entry name" value="Glycosidases"/>
    <property type="match status" value="1"/>
</dbReference>
<comment type="caution">
    <text evidence="3">The sequence shown here is derived from an EMBL/GenBank/DDBJ whole genome shotgun (WGS) entry which is preliminary data.</text>
</comment>